<keyword evidence="6" id="KW-0812">Transmembrane</keyword>
<keyword evidence="5 8" id="KW-0418">Kinase</keyword>
<dbReference type="PANTHER" id="PTHR43547:SF2">
    <property type="entry name" value="HYBRID SIGNAL TRANSDUCTION HISTIDINE KINASE C"/>
    <property type="match status" value="1"/>
</dbReference>
<dbReference type="InterPro" id="IPR036890">
    <property type="entry name" value="HATPase_C_sf"/>
</dbReference>
<dbReference type="PANTHER" id="PTHR43547">
    <property type="entry name" value="TWO-COMPONENT HISTIDINE KINASE"/>
    <property type="match status" value="1"/>
</dbReference>
<dbReference type="CDD" id="cd00082">
    <property type="entry name" value="HisKA"/>
    <property type="match status" value="1"/>
</dbReference>
<dbReference type="EC" id="2.7.13.3" evidence="2"/>
<evidence type="ECO:0000256" key="2">
    <source>
        <dbReference type="ARBA" id="ARBA00012438"/>
    </source>
</evidence>
<dbReference type="EMBL" id="WVHT01000001">
    <property type="protein sequence ID" value="MXV49382.1"/>
    <property type="molecule type" value="Genomic_DNA"/>
</dbReference>
<keyword evidence="4" id="KW-0808">Transferase</keyword>
<dbReference type="AlphaFoldDB" id="A0A7K1Y479"/>
<dbReference type="Pfam" id="PF00512">
    <property type="entry name" value="HisKA"/>
    <property type="match status" value="1"/>
</dbReference>
<evidence type="ECO:0000256" key="4">
    <source>
        <dbReference type="ARBA" id="ARBA00022679"/>
    </source>
</evidence>
<dbReference type="PRINTS" id="PR00344">
    <property type="entry name" value="BCTRLSENSOR"/>
</dbReference>
<dbReference type="InterPro" id="IPR036097">
    <property type="entry name" value="HisK_dim/P_sf"/>
</dbReference>
<comment type="caution">
    <text evidence="8">The sequence shown here is derived from an EMBL/GenBank/DDBJ whole genome shotgun (WGS) entry which is preliminary data.</text>
</comment>
<dbReference type="InterPro" id="IPR004358">
    <property type="entry name" value="Sig_transdc_His_kin-like_C"/>
</dbReference>
<dbReference type="Proteomes" id="UP000466586">
    <property type="component" value="Unassembled WGS sequence"/>
</dbReference>
<keyword evidence="6" id="KW-0472">Membrane</keyword>
<keyword evidence="6" id="KW-1133">Transmembrane helix</keyword>
<evidence type="ECO:0000256" key="6">
    <source>
        <dbReference type="SAM" id="Phobius"/>
    </source>
</evidence>
<dbReference type="InterPro" id="IPR003661">
    <property type="entry name" value="HisK_dim/P_dom"/>
</dbReference>
<dbReference type="RefSeq" id="WP_160842500.1">
    <property type="nucleotide sequence ID" value="NZ_WVHT01000001.1"/>
</dbReference>
<dbReference type="Pfam" id="PF02518">
    <property type="entry name" value="HATPase_c"/>
    <property type="match status" value="1"/>
</dbReference>
<evidence type="ECO:0000256" key="3">
    <source>
        <dbReference type="ARBA" id="ARBA00022553"/>
    </source>
</evidence>
<dbReference type="FunFam" id="3.30.565.10:FF:000006">
    <property type="entry name" value="Sensor histidine kinase WalK"/>
    <property type="match status" value="1"/>
</dbReference>
<evidence type="ECO:0000256" key="1">
    <source>
        <dbReference type="ARBA" id="ARBA00000085"/>
    </source>
</evidence>
<dbReference type="PROSITE" id="PS50109">
    <property type="entry name" value="HIS_KIN"/>
    <property type="match status" value="1"/>
</dbReference>
<dbReference type="InterPro" id="IPR003594">
    <property type="entry name" value="HATPase_dom"/>
</dbReference>
<dbReference type="InterPro" id="IPR005467">
    <property type="entry name" value="His_kinase_dom"/>
</dbReference>
<keyword evidence="3" id="KW-0597">Phosphoprotein</keyword>
<keyword evidence="9" id="KW-1185">Reference proteome</keyword>
<accession>A0A7K1Y479</accession>
<reference evidence="8 9" key="1">
    <citation type="submission" date="2019-11" db="EMBL/GenBank/DDBJ databases">
        <title>Pedobacter sp. HMF7647 Genome sequencing and assembly.</title>
        <authorList>
            <person name="Kang H."/>
            <person name="Kim H."/>
            <person name="Joh K."/>
        </authorList>
    </citation>
    <scope>NUCLEOTIDE SEQUENCE [LARGE SCALE GENOMIC DNA]</scope>
    <source>
        <strain evidence="8 9">HMF7647</strain>
    </source>
</reference>
<organism evidence="8 9">
    <name type="scientific">Hufsiella arboris</name>
    <dbReference type="NCBI Taxonomy" id="2695275"/>
    <lineage>
        <taxon>Bacteria</taxon>
        <taxon>Pseudomonadati</taxon>
        <taxon>Bacteroidota</taxon>
        <taxon>Sphingobacteriia</taxon>
        <taxon>Sphingobacteriales</taxon>
        <taxon>Sphingobacteriaceae</taxon>
        <taxon>Hufsiella</taxon>
    </lineage>
</organism>
<name>A0A7K1Y479_9SPHI</name>
<evidence type="ECO:0000313" key="8">
    <source>
        <dbReference type="EMBL" id="MXV49382.1"/>
    </source>
</evidence>
<dbReference type="GO" id="GO:0000155">
    <property type="term" value="F:phosphorelay sensor kinase activity"/>
    <property type="evidence" value="ECO:0007669"/>
    <property type="project" value="InterPro"/>
</dbReference>
<dbReference type="Gene3D" id="1.10.287.130">
    <property type="match status" value="1"/>
</dbReference>
<dbReference type="SUPFAM" id="SSF47384">
    <property type="entry name" value="Homodimeric domain of signal transducing histidine kinase"/>
    <property type="match status" value="1"/>
</dbReference>
<dbReference type="Gene3D" id="3.30.565.10">
    <property type="entry name" value="Histidine kinase-like ATPase, C-terminal domain"/>
    <property type="match status" value="1"/>
</dbReference>
<dbReference type="CDD" id="cd00075">
    <property type="entry name" value="HATPase"/>
    <property type="match status" value="1"/>
</dbReference>
<evidence type="ECO:0000256" key="5">
    <source>
        <dbReference type="ARBA" id="ARBA00022777"/>
    </source>
</evidence>
<evidence type="ECO:0000313" key="9">
    <source>
        <dbReference type="Proteomes" id="UP000466586"/>
    </source>
</evidence>
<evidence type="ECO:0000259" key="7">
    <source>
        <dbReference type="PROSITE" id="PS50109"/>
    </source>
</evidence>
<proteinExistence type="predicted"/>
<dbReference type="SUPFAM" id="SSF55874">
    <property type="entry name" value="ATPase domain of HSP90 chaperone/DNA topoisomerase II/histidine kinase"/>
    <property type="match status" value="1"/>
</dbReference>
<gene>
    <name evidence="8" type="ORF">GS399_00240</name>
</gene>
<feature type="domain" description="Histidine kinase" evidence="7">
    <location>
        <begin position="338"/>
        <end position="553"/>
    </location>
</feature>
<dbReference type="SMART" id="SM00388">
    <property type="entry name" value="HisKA"/>
    <property type="match status" value="1"/>
</dbReference>
<feature type="transmembrane region" description="Helical" evidence="6">
    <location>
        <begin position="297"/>
        <end position="319"/>
    </location>
</feature>
<feature type="transmembrane region" description="Helical" evidence="6">
    <location>
        <begin position="12"/>
        <end position="34"/>
    </location>
</feature>
<comment type="catalytic activity">
    <reaction evidence="1">
        <text>ATP + protein L-histidine = ADP + protein N-phospho-L-histidine.</text>
        <dbReference type="EC" id="2.7.13.3"/>
    </reaction>
</comment>
<dbReference type="SMART" id="SM00387">
    <property type="entry name" value="HATPase_c"/>
    <property type="match status" value="1"/>
</dbReference>
<sequence>MKADQQVYRKNFVLVVAFLVLISLSLIAALLLGFNLTKKYVENEFYSAKINVQEEIVKPYEDFFQNKIPEISFYQGYLDSVSVVKYVDTVLKRFDFVTKVVFYDTEISNHQISDGLKMGNMAVSPRSVLQFKRNIKPDSVVLYKSSLPNTLSIKNSDEFNKMAIRFASFIEAVDTAKALSNDDIFYNISPSKITYMNIPRREELKIFKDLMKKSVPVSPLYQEDILTFYLEPQLLKIKNTHPELYQKISIKPLVYESIDTNPNLIATDIALPGALADYKLYFSSYRDYLNKEIARRFLPIAIALILIYGVLVTVAYLIFRNLNINSKMFKLQYDFINNLTHEFKTPVSVIKIAGNNIRSSHELTNVERKHYGKILDEEADKLNDLMNKLLSFTQIENRSIKLKYEEISLEVFIQNVIDTYQLKHPDFDIDCAIDDVGYFKSDPVLLASVFSNLIDNAYKYSPADRKQLDIRVRKAKRNIEFVFTDSGIGIPASEINNIFRKFYRVQSQYNQQGSVGLGLAFCKELLNFMNGDIFVTSVVNKGSVFTVTLPFEV</sequence>
<protein>
    <recommendedName>
        <fullName evidence="2">histidine kinase</fullName>
        <ecNumber evidence="2">2.7.13.3</ecNumber>
    </recommendedName>
</protein>